<keyword evidence="2" id="KW-1185">Reference proteome</keyword>
<proteinExistence type="predicted"/>
<sequence>MVSLDFISECELEALERNSGPRACDNASGFDTASSDVAETVRQVTERNRLPPFAGCRISSTGFSVEIRREIERLVENSDLASSTNLLAGRMAGNLPSRPSHGSDMIGGGGLYCGVLTSDCTHLIALRPEGEKVKFANTRSIPVVSLEWFTQCLIAKARQQEDEYIVGSTTKAPTATNHLRRLQSLGQARQGTEQLDGNRMHASAPGSDRTKLTALAKPVVP</sequence>
<organism evidence="1 2">
    <name type="scientific">Coemansia aciculifera</name>
    <dbReference type="NCBI Taxonomy" id="417176"/>
    <lineage>
        <taxon>Eukaryota</taxon>
        <taxon>Fungi</taxon>
        <taxon>Fungi incertae sedis</taxon>
        <taxon>Zoopagomycota</taxon>
        <taxon>Kickxellomycotina</taxon>
        <taxon>Kickxellomycetes</taxon>
        <taxon>Kickxellales</taxon>
        <taxon>Kickxellaceae</taxon>
        <taxon>Coemansia</taxon>
    </lineage>
</organism>
<gene>
    <name evidence="1" type="primary">TOPBP1</name>
    <name evidence="1" type="ORF">IWW38_005837</name>
</gene>
<dbReference type="EMBL" id="JANBVB010002986">
    <property type="protein sequence ID" value="KAJ2881138.1"/>
    <property type="molecule type" value="Genomic_DNA"/>
</dbReference>
<evidence type="ECO:0000313" key="2">
    <source>
        <dbReference type="Proteomes" id="UP001139981"/>
    </source>
</evidence>
<evidence type="ECO:0000313" key="1">
    <source>
        <dbReference type="EMBL" id="KAJ2881138.1"/>
    </source>
</evidence>
<protein>
    <submittedName>
        <fullName evidence="1">DNA topoisomerase 2-binding protein 1</fullName>
    </submittedName>
</protein>
<name>A0ACC1LVD8_9FUNG</name>
<dbReference type="Proteomes" id="UP001139981">
    <property type="component" value="Unassembled WGS sequence"/>
</dbReference>
<feature type="non-terminal residue" evidence="1">
    <location>
        <position position="221"/>
    </location>
</feature>
<accession>A0ACC1LVD8</accession>
<comment type="caution">
    <text evidence="1">The sequence shown here is derived from an EMBL/GenBank/DDBJ whole genome shotgun (WGS) entry which is preliminary data.</text>
</comment>
<reference evidence="1" key="1">
    <citation type="submission" date="2022-07" db="EMBL/GenBank/DDBJ databases">
        <title>Phylogenomic reconstructions and comparative analyses of Kickxellomycotina fungi.</title>
        <authorList>
            <person name="Reynolds N.K."/>
            <person name="Stajich J.E."/>
            <person name="Barry K."/>
            <person name="Grigoriev I.V."/>
            <person name="Crous P."/>
            <person name="Smith M.E."/>
        </authorList>
    </citation>
    <scope>NUCLEOTIDE SEQUENCE</scope>
    <source>
        <strain evidence="1">CBS 190363</strain>
    </source>
</reference>